<keyword evidence="3 6" id="KW-0645">Protease</keyword>
<feature type="binding site" evidence="6">
    <location>
        <position position="233"/>
    </location>
    <ligand>
        <name>a divalent metal cation</name>
        <dbReference type="ChEBI" id="CHEBI:60240"/>
        <label>1</label>
    </ligand>
</feature>
<keyword evidence="10" id="KW-1185">Reference proteome</keyword>
<dbReference type="OrthoDB" id="9802055at2"/>
<dbReference type="RefSeq" id="WP_091791154.1">
    <property type="nucleotide sequence ID" value="NZ_FNAF01000002.1"/>
</dbReference>
<dbReference type="InterPro" id="IPR000994">
    <property type="entry name" value="Pept_M24"/>
</dbReference>
<organism evidence="9 10">
    <name type="scientific">Peptococcus niger</name>
    <dbReference type="NCBI Taxonomy" id="2741"/>
    <lineage>
        <taxon>Bacteria</taxon>
        <taxon>Bacillati</taxon>
        <taxon>Bacillota</taxon>
        <taxon>Clostridia</taxon>
        <taxon>Eubacteriales</taxon>
        <taxon>Peptococcaceae</taxon>
        <taxon>Peptococcus</taxon>
    </lineage>
</organism>
<dbReference type="CDD" id="cd01086">
    <property type="entry name" value="MetAP1"/>
    <property type="match status" value="1"/>
</dbReference>
<comment type="subunit">
    <text evidence="6">Monomer.</text>
</comment>
<dbReference type="GO" id="GO:0005829">
    <property type="term" value="C:cytosol"/>
    <property type="evidence" value="ECO:0007669"/>
    <property type="project" value="TreeGrafter"/>
</dbReference>
<feature type="binding site" evidence="6">
    <location>
        <position position="77"/>
    </location>
    <ligand>
        <name>substrate</name>
    </ligand>
</feature>
<feature type="binding site" evidence="6">
    <location>
        <position position="106"/>
    </location>
    <ligand>
        <name>a divalent metal cation</name>
        <dbReference type="ChEBI" id="CHEBI:60240"/>
        <label>2</label>
        <note>catalytic</note>
    </ligand>
</feature>
<feature type="domain" description="Peptidase M24" evidence="8">
    <location>
        <begin position="12"/>
        <end position="239"/>
    </location>
</feature>
<keyword evidence="5 6" id="KW-0378">Hydrolase</keyword>
<dbReference type="GO" id="GO:0006508">
    <property type="term" value="P:proteolysis"/>
    <property type="evidence" value="ECO:0007669"/>
    <property type="project" value="UniProtKB-KW"/>
</dbReference>
<evidence type="ECO:0000259" key="8">
    <source>
        <dbReference type="Pfam" id="PF00557"/>
    </source>
</evidence>
<dbReference type="Gene3D" id="3.90.230.10">
    <property type="entry name" value="Creatinase/methionine aminopeptidase superfamily"/>
    <property type="match status" value="1"/>
</dbReference>
<keyword evidence="4 6" id="KW-0479">Metal-binding</keyword>
<gene>
    <name evidence="6" type="primary">map</name>
    <name evidence="9" type="ORF">SAMN04489866_102134</name>
</gene>
<protein>
    <recommendedName>
        <fullName evidence="6 7">Methionine aminopeptidase</fullName>
        <shortName evidence="6">MAP</shortName>
        <shortName evidence="6">MetAP</shortName>
        <ecNumber evidence="6 7">3.4.11.18</ecNumber>
    </recommendedName>
    <alternativeName>
        <fullName evidence="6">Peptidase M</fullName>
    </alternativeName>
</protein>
<name>A0A1G6TH29_PEPNI</name>
<feature type="binding site" evidence="6">
    <location>
        <position position="202"/>
    </location>
    <ligand>
        <name>a divalent metal cation</name>
        <dbReference type="ChEBI" id="CHEBI:60240"/>
        <label>2</label>
        <note>catalytic</note>
    </ligand>
</feature>
<feature type="binding site" evidence="6">
    <location>
        <position position="95"/>
    </location>
    <ligand>
        <name>a divalent metal cation</name>
        <dbReference type="ChEBI" id="CHEBI:60240"/>
        <label>1</label>
    </ligand>
</feature>
<feature type="binding site" evidence="6">
    <location>
        <position position="106"/>
    </location>
    <ligand>
        <name>a divalent metal cation</name>
        <dbReference type="ChEBI" id="CHEBI:60240"/>
        <label>1</label>
    </ligand>
</feature>
<evidence type="ECO:0000313" key="9">
    <source>
        <dbReference type="EMBL" id="SDD27645.1"/>
    </source>
</evidence>
<accession>A0A1G6TH29</accession>
<dbReference type="EMBL" id="FNAF01000002">
    <property type="protein sequence ID" value="SDD27645.1"/>
    <property type="molecule type" value="Genomic_DNA"/>
</dbReference>
<comment type="cofactor">
    <cofactor evidence="6">
        <name>Co(2+)</name>
        <dbReference type="ChEBI" id="CHEBI:48828"/>
    </cofactor>
    <cofactor evidence="6">
        <name>Zn(2+)</name>
        <dbReference type="ChEBI" id="CHEBI:29105"/>
    </cofactor>
    <cofactor evidence="6">
        <name>Mn(2+)</name>
        <dbReference type="ChEBI" id="CHEBI:29035"/>
    </cofactor>
    <cofactor evidence="6">
        <name>Fe(2+)</name>
        <dbReference type="ChEBI" id="CHEBI:29033"/>
    </cofactor>
    <text evidence="6">Binds 2 divalent metal cations per subunit. Has a high-affinity and a low affinity metal-binding site. The true nature of the physiological cofactor is under debate. The enzyme is active with cobalt, zinc, manganese or divalent iron ions. Most likely, methionine aminopeptidases function as mononuclear Fe(2+)-metalloproteases under physiological conditions, and the catalytically relevant metal-binding site has been assigned to the histidine-containing high-affinity site.</text>
</comment>
<dbReference type="GO" id="GO:0070006">
    <property type="term" value="F:metalloaminopeptidase activity"/>
    <property type="evidence" value="ECO:0007669"/>
    <property type="project" value="UniProtKB-UniRule"/>
</dbReference>
<dbReference type="Proteomes" id="UP000198995">
    <property type="component" value="Unassembled WGS sequence"/>
</dbReference>
<evidence type="ECO:0000256" key="6">
    <source>
        <dbReference type="HAMAP-Rule" id="MF_01974"/>
    </source>
</evidence>
<evidence type="ECO:0000256" key="1">
    <source>
        <dbReference type="ARBA" id="ARBA00002521"/>
    </source>
</evidence>
<sequence>MITIKSEREIALMREAGRIVAETHALLRESLKPGISTLELDTIAEQYIRSKGAVPSFKNYNGFPGSICASINEVVVHGIPSEDIIVQDGDIISFDVGAILDGYHGDAARTVPCGNVDQDALDLIEVTRASLDEGLKFAREGYRLSDIGHAIQAYCESRGYGVVRDYCGHGIGTSMHEDPQIPNYGRPGRGVRLKEGMCLAIEPMITEGTWEVTVQSDGWTVITKDGKRAAHHENTIALTADGPVILTAL</sequence>
<evidence type="ECO:0000256" key="4">
    <source>
        <dbReference type="ARBA" id="ARBA00022723"/>
    </source>
</evidence>
<dbReference type="PRINTS" id="PR00599">
    <property type="entry name" value="MAPEPTIDASE"/>
</dbReference>
<evidence type="ECO:0000256" key="5">
    <source>
        <dbReference type="ARBA" id="ARBA00022801"/>
    </source>
</evidence>
<dbReference type="GO" id="GO:0046872">
    <property type="term" value="F:metal ion binding"/>
    <property type="evidence" value="ECO:0007669"/>
    <property type="project" value="UniProtKB-UniRule"/>
</dbReference>
<comment type="catalytic activity">
    <reaction evidence="6 7">
        <text>Release of N-terminal amino acids, preferentially methionine, from peptides and arylamides.</text>
        <dbReference type="EC" id="3.4.11.18"/>
    </reaction>
</comment>
<dbReference type="PANTHER" id="PTHR43330">
    <property type="entry name" value="METHIONINE AMINOPEPTIDASE"/>
    <property type="match status" value="1"/>
</dbReference>
<feature type="binding site" evidence="6">
    <location>
        <position position="169"/>
    </location>
    <ligand>
        <name>a divalent metal cation</name>
        <dbReference type="ChEBI" id="CHEBI:60240"/>
        <label>2</label>
        <note>catalytic</note>
    </ligand>
</feature>
<proteinExistence type="inferred from homology"/>
<dbReference type="STRING" id="2741.SAMN04489866_102134"/>
<dbReference type="HAMAP" id="MF_01974">
    <property type="entry name" value="MetAP_1"/>
    <property type="match status" value="1"/>
</dbReference>
<dbReference type="AlphaFoldDB" id="A0A1G6TH29"/>
<feature type="binding site" evidence="6">
    <location>
        <position position="176"/>
    </location>
    <ligand>
        <name>substrate</name>
    </ligand>
</feature>
<feature type="binding site" evidence="6">
    <location>
        <position position="233"/>
    </location>
    <ligand>
        <name>a divalent metal cation</name>
        <dbReference type="ChEBI" id="CHEBI:60240"/>
        <label>2</label>
        <note>catalytic</note>
    </ligand>
</feature>
<comment type="function">
    <text evidence="1 6">Removes the N-terminal methionine from nascent proteins. The N-terminal methionine is often cleaved when the second residue in the primary sequence is small and uncharged (Met-Ala-, Cys, Gly, Pro, Ser, Thr, or Val). Requires deformylation of the N(alpha)-formylated initiator methionine before it can be hydrolyzed.</text>
</comment>
<dbReference type="InterPro" id="IPR002467">
    <property type="entry name" value="Pept_M24A_MAP1"/>
</dbReference>
<dbReference type="GO" id="GO:0004239">
    <property type="term" value="F:initiator methionyl aminopeptidase activity"/>
    <property type="evidence" value="ECO:0007669"/>
    <property type="project" value="UniProtKB-UniRule"/>
</dbReference>
<dbReference type="Pfam" id="PF00557">
    <property type="entry name" value="Peptidase_M24"/>
    <property type="match status" value="1"/>
</dbReference>
<evidence type="ECO:0000256" key="3">
    <source>
        <dbReference type="ARBA" id="ARBA00022670"/>
    </source>
</evidence>
<dbReference type="InterPro" id="IPR001714">
    <property type="entry name" value="Pept_M24_MAP"/>
</dbReference>
<keyword evidence="2 6" id="KW-0031">Aminopeptidase</keyword>
<dbReference type="PANTHER" id="PTHR43330:SF27">
    <property type="entry name" value="METHIONINE AMINOPEPTIDASE"/>
    <property type="match status" value="1"/>
</dbReference>
<dbReference type="PROSITE" id="PS00680">
    <property type="entry name" value="MAP_1"/>
    <property type="match status" value="1"/>
</dbReference>
<evidence type="ECO:0000256" key="7">
    <source>
        <dbReference type="RuleBase" id="RU003653"/>
    </source>
</evidence>
<dbReference type="SUPFAM" id="SSF55920">
    <property type="entry name" value="Creatinase/aminopeptidase"/>
    <property type="match status" value="1"/>
</dbReference>
<evidence type="ECO:0000313" key="10">
    <source>
        <dbReference type="Proteomes" id="UP000198995"/>
    </source>
</evidence>
<comment type="similarity">
    <text evidence="6">Belongs to the peptidase M24A family. Methionine aminopeptidase type 1 subfamily.</text>
</comment>
<dbReference type="InterPro" id="IPR036005">
    <property type="entry name" value="Creatinase/aminopeptidase-like"/>
</dbReference>
<dbReference type="EC" id="3.4.11.18" evidence="6 7"/>
<reference evidence="9 10" key="1">
    <citation type="submission" date="2016-10" db="EMBL/GenBank/DDBJ databases">
        <authorList>
            <person name="de Groot N.N."/>
        </authorList>
    </citation>
    <scope>NUCLEOTIDE SEQUENCE [LARGE SCALE GENOMIC DNA]</scope>
    <source>
        <strain evidence="9 10">DSM 20475</strain>
    </source>
</reference>
<dbReference type="NCBIfam" id="TIGR00500">
    <property type="entry name" value="met_pdase_I"/>
    <property type="match status" value="1"/>
</dbReference>
<evidence type="ECO:0000256" key="2">
    <source>
        <dbReference type="ARBA" id="ARBA00022438"/>
    </source>
</evidence>